<dbReference type="Proteomes" id="UP000053617">
    <property type="component" value="Unassembled WGS sequence"/>
</dbReference>
<proteinExistence type="predicted"/>
<feature type="transmembrane region" description="Helical" evidence="5">
    <location>
        <begin position="12"/>
        <end position="32"/>
    </location>
</feature>
<name>A0A0D2I9B8_9EURO</name>
<reference evidence="7 8" key="1">
    <citation type="submission" date="2015-01" db="EMBL/GenBank/DDBJ databases">
        <title>The Genome Sequence of Rhinocladiella mackenzie CBS 650.93.</title>
        <authorList>
            <consortium name="The Broad Institute Genomics Platform"/>
            <person name="Cuomo C."/>
            <person name="de Hoog S."/>
            <person name="Gorbushina A."/>
            <person name="Stielow B."/>
            <person name="Teixiera M."/>
            <person name="Abouelleil A."/>
            <person name="Chapman S.B."/>
            <person name="Priest M."/>
            <person name="Young S.K."/>
            <person name="Wortman J."/>
            <person name="Nusbaum C."/>
            <person name="Birren B."/>
        </authorList>
    </citation>
    <scope>NUCLEOTIDE SEQUENCE [LARGE SCALE GENOMIC DNA]</scope>
    <source>
        <strain evidence="7 8">CBS 650.93</strain>
    </source>
</reference>
<evidence type="ECO:0000256" key="4">
    <source>
        <dbReference type="ARBA" id="ARBA00023136"/>
    </source>
</evidence>
<evidence type="ECO:0000256" key="5">
    <source>
        <dbReference type="SAM" id="Phobius"/>
    </source>
</evidence>
<dbReference type="OrthoDB" id="4074965at2759"/>
<dbReference type="GeneID" id="25298854"/>
<protein>
    <recommendedName>
        <fullName evidence="6">MARVEL domain-containing protein</fullName>
    </recommendedName>
</protein>
<organism evidence="7 8">
    <name type="scientific">Rhinocladiella mackenziei CBS 650.93</name>
    <dbReference type="NCBI Taxonomy" id="1442369"/>
    <lineage>
        <taxon>Eukaryota</taxon>
        <taxon>Fungi</taxon>
        <taxon>Dikarya</taxon>
        <taxon>Ascomycota</taxon>
        <taxon>Pezizomycotina</taxon>
        <taxon>Eurotiomycetes</taxon>
        <taxon>Chaetothyriomycetidae</taxon>
        <taxon>Chaetothyriales</taxon>
        <taxon>Herpotrichiellaceae</taxon>
        <taxon>Rhinocladiella</taxon>
    </lineage>
</organism>
<dbReference type="VEuPathDB" id="FungiDB:Z518_10783"/>
<keyword evidence="4 5" id="KW-0472">Membrane</keyword>
<feature type="transmembrane region" description="Helical" evidence="5">
    <location>
        <begin position="44"/>
        <end position="63"/>
    </location>
</feature>
<dbReference type="EMBL" id="KN847484">
    <property type="protein sequence ID" value="KIW99855.1"/>
    <property type="molecule type" value="Genomic_DNA"/>
</dbReference>
<accession>A0A0D2I9B8</accession>
<dbReference type="Pfam" id="PF01284">
    <property type="entry name" value="MARVEL"/>
    <property type="match status" value="1"/>
</dbReference>
<dbReference type="RefSeq" id="XP_013267068.1">
    <property type="nucleotide sequence ID" value="XM_013411614.1"/>
</dbReference>
<feature type="domain" description="MARVEL" evidence="6">
    <location>
        <begin position="9"/>
        <end position="137"/>
    </location>
</feature>
<evidence type="ECO:0000259" key="6">
    <source>
        <dbReference type="Pfam" id="PF01284"/>
    </source>
</evidence>
<dbReference type="AlphaFoldDB" id="A0A0D2I9B8"/>
<sequence>MPIISRILSMGLRVAELAFAGVVAGIVGSYLHDYQTGSGWPLARFIYVEVIAGVSLLFGLLWLLPFASSFFHWPVDLLLSFAWFASFGVLVDYIDGTDCDEDTFDWSGITEGGFCGRWKAAEAFSFLSAIVWILSAMVGIWFIRRDRRKATPAHDRA</sequence>
<dbReference type="PANTHER" id="PTHR39608:SF1">
    <property type="entry name" value="INTEGRAL MEMBRANE PROTEIN (AFU_ORTHOLOGUE AFUA_5G08640)"/>
    <property type="match status" value="1"/>
</dbReference>
<keyword evidence="8" id="KW-1185">Reference proteome</keyword>
<dbReference type="GO" id="GO:0016020">
    <property type="term" value="C:membrane"/>
    <property type="evidence" value="ECO:0007669"/>
    <property type="project" value="UniProtKB-SubCell"/>
</dbReference>
<dbReference type="PANTHER" id="PTHR39608">
    <property type="entry name" value="INTEGRAL MEMBRANE PROTEIN (AFU_ORTHOLOGUE AFUA_5G08640)"/>
    <property type="match status" value="1"/>
</dbReference>
<comment type="subcellular location">
    <subcellularLocation>
        <location evidence="1">Membrane</location>
        <topology evidence="1">Multi-pass membrane protein</topology>
    </subcellularLocation>
</comment>
<feature type="transmembrane region" description="Helical" evidence="5">
    <location>
        <begin position="123"/>
        <end position="143"/>
    </location>
</feature>
<gene>
    <name evidence="7" type="ORF">Z518_10783</name>
</gene>
<evidence type="ECO:0000313" key="8">
    <source>
        <dbReference type="Proteomes" id="UP000053617"/>
    </source>
</evidence>
<dbReference type="InterPro" id="IPR008253">
    <property type="entry name" value="Marvel"/>
</dbReference>
<evidence type="ECO:0000256" key="3">
    <source>
        <dbReference type="ARBA" id="ARBA00022989"/>
    </source>
</evidence>
<dbReference type="HOGENOM" id="CLU_079951_2_0_1"/>
<evidence type="ECO:0000256" key="1">
    <source>
        <dbReference type="ARBA" id="ARBA00004141"/>
    </source>
</evidence>
<evidence type="ECO:0000256" key="2">
    <source>
        <dbReference type="ARBA" id="ARBA00022692"/>
    </source>
</evidence>
<evidence type="ECO:0000313" key="7">
    <source>
        <dbReference type="EMBL" id="KIW99855.1"/>
    </source>
</evidence>
<keyword evidence="3 5" id="KW-1133">Transmembrane helix</keyword>
<keyword evidence="2 5" id="KW-0812">Transmembrane</keyword>